<feature type="region of interest" description="Disordered" evidence="1">
    <location>
        <begin position="1"/>
        <end position="78"/>
    </location>
</feature>
<protein>
    <submittedName>
        <fullName evidence="3">Uncharacterized protein</fullName>
    </submittedName>
</protein>
<evidence type="ECO:0000313" key="4">
    <source>
        <dbReference type="Proteomes" id="UP000198728"/>
    </source>
</evidence>
<accession>A0A1I1PK14</accession>
<name>A0A1I1PK14_9RHOB</name>
<keyword evidence="2" id="KW-0812">Transmembrane</keyword>
<keyword evidence="2" id="KW-1133">Transmembrane helix</keyword>
<feature type="transmembrane region" description="Helical" evidence="2">
    <location>
        <begin position="86"/>
        <end position="105"/>
    </location>
</feature>
<evidence type="ECO:0000256" key="1">
    <source>
        <dbReference type="SAM" id="MobiDB-lite"/>
    </source>
</evidence>
<feature type="compositionally biased region" description="Basic and acidic residues" evidence="1">
    <location>
        <begin position="10"/>
        <end position="35"/>
    </location>
</feature>
<gene>
    <name evidence="3" type="ORF">SAMN04488094_11571</name>
</gene>
<evidence type="ECO:0000256" key="2">
    <source>
        <dbReference type="SAM" id="Phobius"/>
    </source>
</evidence>
<dbReference type="AlphaFoldDB" id="A0A1I1PK14"/>
<dbReference type="STRING" id="441112.SAMN04488094_11571"/>
<keyword evidence="2" id="KW-0472">Membrane</keyword>
<reference evidence="3 4" key="1">
    <citation type="submission" date="2016-10" db="EMBL/GenBank/DDBJ databases">
        <authorList>
            <person name="de Groot N.N."/>
        </authorList>
    </citation>
    <scope>NUCLEOTIDE SEQUENCE [LARGE SCALE GENOMIC DNA]</scope>
    <source>
        <strain evidence="3 4">DSM 19548</strain>
    </source>
</reference>
<proteinExistence type="predicted"/>
<keyword evidence="4" id="KW-1185">Reference proteome</keyword>
<organism evidence="3 4">
    <name type="scientific">Tropicimonas isoalkanivorans</name>
    <dbReference type="NCBI Taxonomy" id="441112"/>
    <lineage>
        <taxon>Bacteria</taxon>
        <taxon>Pseudomonadati</taxon>
        <taxon>Pseudomonadota</taxon>
        <taxon>Alphaproteobacteria</taxon>
        <taxon>Rhodobacterales</taxon>
        <taxon>Roseobacteraceae</taxon>
        <taxon>Tropicimonas</taxon>
    </lineage>
</organism>
<dbReference type="EMBL" id="FOLG01000015">
    <property type="protein sequence ID" value="SFD10161.1"/>
    <property type="molecule type" value="Genomic_DNA"/>
</dbReference>
<evidence type="ECO:0000313" key="3">
    <source>
        <dbReference type="EMBL" id="SFD10161.1"/>
    </source>
</evidence>
<dbReference type="Proteomes" id="UP000198728">
    <property type="component" value="Unassembled WGS sequence"/>
</dbReference>
<sequence>MAANGTTHKPQSEIDESHAEKEETTHRAQTEDARSEMIPPIEPADTMLVKGPPEGDLSAAPNEHGNGSTLRHGDGAPETGTIPSKFAIGAGVVVCILLLLVLGAIF</sequence>
<dbReference type="RefSeq" id="WP_093362420.1">
    <property type="nucleotide sequence ID" value="NZ_FOLG01000015.1"/>
</dbReference>